<evidence type="ECO:0000256" key="6">
    <source>
        <dbReference type="ARBA" id="ARBA00022824"/>
    </source>
</evidence>
<keyword evidence="10 12" id="KW-0676">Redox-active center</keyword>
<dbReference type="PROSITE" id="PS51352">
    <property type="entry name" value="THIOREDOXIN_2"/>
    <property type="match status" value="2"/>
</dbReference>
<dbReference type="GO" id="GO:0005788">
    <property type="term" value="C:endoplasmic reticulum lumen"/>
    <property type="evidence" value="ECO:0007669"/>
    <property type="project" value="UniProtKB-SubCell"/>
</dbReference>
<comment type="function">
    <text evidence="11">Acts as a protein-folding catalyst that interacts with nascent polypeptides to catalyze the formation, isomerization, and reduction or oxidation of disulfide bonds.</text>
</comment>
<dbReference type="RefSeq" id="XP_022159015.1">
    <property type="nucleotide sequence ID" value="XM_022303323.1"/>
</dbReference>
<evidence type="ECO:0000256" key="15">
    <source>
        <dbReference type="SAM" id="MobiDB-lite"/>
    </source>
</evidence>
<dbReference type="InterPro" id="IPR013766">
    <property type="entry name" value="Thioredoxin_domain"/>
</dbReference>
<evidence type="ECO:0000256" key="4">
    <source>
        <dbReference type="ARBA" id="ARBA00022729"/>
    </source>
</evidence>
<evidence type="ECO:0000256" key="12">
    <source>
        <dbReference type="PIRSR" id="PIRSR605792-51"/>
    </source>
</evidence>
<evidence type="ECO:0000256" key="10">
    <source>
        <dbReference type="ARBA" id="ARBA00023284"/>
    </source>
</evidence>
<dbReference type="InterPro" id="IPR005788">
    <property type="entry name" value="PDI_thioredoxin-like_dom"/>
</dbReference>
<feature type="compositionally biased region" description="Basic and acidic residues" evidence="15">
    <location>
        <begin position="30"/>
        <end position="39"/>
    </location>
</feature>
<feature type="region of interest" description="Disordered" evidence="15">
    <location>
        <begin position="30"/>
        <end position="57"/>
    </location>
</feature>
<dbReference type="GO" id="GO:0034976">
    <property type="term" value="P:response to endoplasmic reticulum stress"/>
    <property type="evidence" value="ECO:0007669"/>
    <property type="project" value="TreeGrafter"/>
</dbReference>
<dbReference type="CDD" id="cd02982">
    <property type="entry name" value="PDI_b'_family"/>
    <property type="match status" value="1"/>
</dbReference>
<sequence length="589" mass="65170">MATRTLLLLLLLPLAVLLLFSNSVICKDSPAKDPPTKTIDDEDEDLSFLEEPDAAAGASAHRHLPDFDGFEGGAEDEDFGDFSDFEDSDADRDEYKAPEVDEKDVVVLKEGNFSDFVEKNRFVMVEFYAPWCGHCQALAPEYAAAATELKGENVVLAKVDATEENELSQKYDVQGFPTVYFFADGVHKSYPGQRTKDAIVTWIKKKIGPGIYNITSVEDAERILTSETKVVLGYLNSLVGPESNELAAASRLEDDVNFYQTVDPEVAKLFHIEASAKRPALVLLKKEAEKLNRFDGEFSKSAIAEFVFANKLPLVTKFTRESAPLIFESSIKKQLILFAISNDSEKLIPIFEESSKSFKGKLIFVYVEIDNEDVGKPVSEYFGISGNGPEVLGYTGNEDSKKFVLAKEVTLDNIKAFGENFLEDKLKPFYKSDPIPETNDGDVKVVVGDNFDNIVLDESKDVLLEIYAPWCGHCQALEPTYNKLAKHLRGIDSLVIAKMDGTTNEHPRAKSDGFPTILFFPAGNKSFDPITVDTDRTVVALYKFIKKNASIPFKLQKPVSSPKAVSSEAKSGDAKESPKSSTTDVKDEL</sequence>
<keyword evidence="7 12" id="KW-1015">Disulfide bond</keyword>
<keyword evidence="17" id="KW-1185">Reference proteome</keyword>
<dbReference type="GeneID" id="111025458"/>
<keyword evidence="4 14" id="KW-0732">Signal</keyword>
<dbReference type="PANTHER" id="PTHR18929:SF246">
    <property type="entry name" value="PROTEIN DISULFIDE ISOMERASE-LIKE 1-4"/>
    <property type="match status" value="1"/>
</dbReference>
<keyword evidence="5" id="KW-0677">Repeat</keyword>
<dbReference type="SUPFAM" id="SSF52833">
    <property type="entry name" value="Thioredoxin-like"/>
    <property type="match status" value="4"/>
</dbReference>
<dbReference type="InterPro" id="IPR036249">
    <property type="entry name" value="Thioredoxin-like_sf"/>
</dbReference>
<evidence type="ECO:0000256" key="2">
    <source>
        <dbReference type="ARBA" id="ARBA00004319"/>
    </source>
</evidence>
<dbReference type="CDD" id="cd02995">
    <property type="entry name" value="PDI_a_PDI_a'_C"/>
    <property type="match status" value="1"/>
</dbReference>
<organism evidence="17 18">
    <name type="scientific">Momordica charantia</name>
    <name type="common">Bitter gourd</name>
    <name type="synonym">Balsam pear</name>
    <dbReference type="NCBI Taxonomy" id="3673"/>
    <lineage>
        <taxon>Eukaryota</taxon>
        <taxon>Viridiplantae</taxon>
        <taxon>Streptophyta</taxon>
        <taxon>Embryophyta</taxon>
        <taxon>Tracheophyta</taxon>
        <taxon>Spermatophyta</taxon>
        <taxon>Magnoliopsida</taxon>
        <taxon>eudicotyledons</taxon>
        <taxon>Gunneridae</taxon>
        <taxon>Pentapetalae</taxon>
        <taxon>rosids</taxon>
        <taxon>fabids</taxon>
        <taxon>Cucurbitales</taxon>
        <taxon>Cucurbitaceae</taxon>
        <taxon>Momordiceae</taxon>
        <taxon>Momordica</taxon>
    </lineage>
</organism>
<dbReference type="EC" id="5.3.4.1" evidence="14"/>
<feature type="domain" description="Thioredoxin" evidence="16">
    <location>
        <begin position="421"/>
        <end position="550"/>
    </location>
</feature>
<comment type="subcellular location">
    <subcellularLocation>
        <location evidence="2">Endoplasmic reticulum lumen</location>
    </subcellularLocation>
</comment>
<name>A0A6J1DXG4_MOMCH</name>
<evidence type="ECO:0000256" key="7">
    <source>
        <dbReference type="ARBA" id="ARBA00023157"/>
    </source>
</evidence>
<feature type="disulfide bond" description="Redox-active" evidence="12">
    <location>
        <begin position="132"/>
        <end position="135"/>
    </location>
</feature>
<feature type="domain" description="Thioredoxin" evidence="16">
    <location>
        <begin position="91"/>
        <end position="208"/>
    </location>
</feature>
<comment type="catalytic activity">
    <reaction evidence="1 14">
        <text>Catalyzes the rearrangement of -S-S- bonds in proteins.</text>
        <dbReference type="EC" id="5.3.4.1"/>
    </reaction>
</comment>
<dbReference type="GO" id="GO:0006457">
    <property type="term" value="P:protein folding"/>
    <property type="evidence" value="ECO:0007669"/>
    <property type="project" value="TreeGrafter"/>
</dbReference>
<gene>
    <name evidence="18" type="primary">LOC111025458</name>
</gene>
<feature type="disulfide bond" description="Redox-active" evidence="12">
    <location>
        <begin position="471"/>
        <end position="474"/>
    </location>
</feature>
<evidence type="ECO:0000256" key="3">
    <source>
        <dbReference type="ARBA" id="ARBA00006347"/>
    </source>
</evidence>
<evidence type="ECO:0000256" key="1">
    <source>
        <dbReference type="ARBA" id="ARBA00001182"/>
    </source>
</evidence>
<dbReference type="Proteomes" id="UP000504603">
    <property type="component" value="Unplaced"/>
</dbReference>
<comment type="similarity">
    <text evidence="3 13">Belongs to the protein disulfide isomerase family.</text>
</comment>
<dbReference type="InterPro" id="IPR005792">
    <property type="entry name" value="Prot_disulphide_isomerase"/>
</dbReference>
<dbReference type="Gene3D" id="3.40.30.10">
    <property type="entry name" value="Glutaredoxin"/>
    <property type="match status" value="4"/>
</dbReference>
<dbReference type="FunFam" id="3.40.30.10:FF:000042">
    <property type="entry name" value="protein disulfide-isomerase A2"/>
    <property type="match status" value="1"/>
</dbReference>
<dbReference type="FunFam" id="3.40.30.10:FF:000023">
    <property type="entry name" value="Protein disulfide-isomerase"/>
    <property type="match status" value="1"/>
</dbReference>
<feature type="compositionally biased region" description="Basic and acidic residues" evidence="15">
    <location>
        <begin position="570"/>
        <end position="589"/>
    </location>
</feature>
<evidence type="ECO:0000256" key="9">
    <source>
        <dbReference type="ARBA" id="ARBA00023235"/>
    </source>
</evidence>
<dbReference type="KEGG" id="mcha:111025458"/>
<dbReference type="CDD" id="cd02961">
    <property type="entry name" value="PDI_a_family"/>
    <property type="match status" value="1"/>
</dbReference>
<feature type="chain" id="PRO_5027134996" description="Protein disulfide-isomerase" evidence="14">
    <location>
        <begin position="27"/>
        <end position="589"/>
    </location>
</feature>
<dbReference type="CDD" id="cd02981">
    <property type="entry name" value="PDI_b_family"/>
    <property type="match status" value="1"/>
</dbReference>
<dbReference type="Pfam" id="PF13848">
    <property type="entry name" value="Thioredoxin_6"/>
    <property type="match status" value="1"/>
</dbReference>
<accession>A0A6J1DXG4</accession>
<dbReference type="PROSITE" id="PS00194">
    <property type="entry name" value="THIOREDOXIN_1"/>
    <property type="match status" value="2"/>
</dbReference>
<dbReference type="Pfam" id="PF00085">
    <property type="entry name" value="Thioredoxin"/>
    <property type="match status" value="2"/>
</dbReference>
<protein>
    <recommendedName>
        <fullName evidence="14">Protein disulfide-isomerase</fullName>
        <ecNumber evidence="14">5.3.4.1</ecNumber>
    </recommendedName>
</protein>
<dbReference type="FunFam" id="3.40.30.10:FF:000109">
    <property type="entry name" value="Protein disulfide-isomerase"/>
    <property type="match status" value="1"/>
</dbReference>
<keyword evidence="9 14" id="KW-0413">Isomerase</keyword>
<keyword evidence="8" id="KW-0325">Glycoprotein</keyword>
<feature type="region of interest" description="Disordered" evidence="15">
    <location>
        <begin position="557"/>
        <end position="589"/>
    </location>
</feature>
<dbReference type="PANTHER" id="PTHR18929">
    <property type="entry name" value="PROTEIN DISULFIDE ISOMERASE"/>
    <property type="match status" value="1"/>
</dbReference>
<dbReference type="FunFam" id="3.40.30.10:FF:000134">
    <property type="entry name" value="Protein disulfide-isomerase"/>
    <property type="match status" value="1"/>
</dbReference>
<evidence type="ECO:0000256" key="11">
    <source>
        <dbReference type="ARBA" id="ARBA00054003"/>
    </source>
</evidence>
<dbReference type="AlphaFoldDB" id="A0A6J1DXG4"/>
<dbReference type="PRINTS" id="PR00421">
    <property type="entry name" value="THIOREDOXIN"/>
</dbReference>
<evidence type="ECO:0000256" key="14">
    <source>
        <dbReference type="RuleBase" id="RU361130"/>
    </source>
</evidence>
<reference evidence="18" key="1">
    <citation type="submission" date="2025-08" db="UniProtKB">
        <authorList>
            <consortium name="RefSeq"/>
        </authorList>
    </citation>
    <scope>IDENTIFICATION</scope>
</reference>
<dbReference type="NCBIfam" id="TIGR01126">
    <property type="entry name" value="pdi_dom"/>
    <property type="match status" value="1"/>
</dbReference>
<proteinExistence type="inferred from homology"/>
<evidence type="ECO:0000256" key="13">
    <source>
        <dbReference type="RuleBase" id="RU004208"/>
    </source>
</evidence>
<dbReference type="NCBIfam" id="TIGR01130">
    <property type="entry name" value="ER_PDI_fam"/>
    <property type="match status" value="1"/>
</dbReference>
<evidence type="ECO:0000313" key="17">
    <source>
        <dbReference type="Proteomes" id="UP000504603"/>
    </source>
</evidence>
<dbReference type="OrthoDB" id="427280at2759"/>
<evidence type="ECO:0000313" key="18">
    <source>
        <dbReference type="RefSeq" id="XP_022159015.1"/>
    </source>
</evidence>
<keyword evidence="6" id="KW-0256">Endoplasmic reticulum</keyword>
<feature type="signal peptide" evidence="14">
    <location>
        <begin position="1"/>
        <end position="26"/>
    </location>
</feature>
<feature type="compositionally biased region" description="Acidic residues" evidence="15">
    <location>
        <begin position="40"/>
        <end position="53"/>
    </location>
</feature>
<evidence type="ECO:0000256" key="5">
    <source>
        <dbReference type="ARBA" id="ARBA00022737"/>
    </source>
</evidence>
<evidence type="ECO:0000256" key="8">
    <source>
        <dbReference type="ARBA" id="ARBA00023180"/>
    </source>
</evidence>
<dbReference type="InterPro" id="IPR017937">
    <property type="entry name" value="Thioredoxin_CS"/>
</dbReference>
<evidence type="ECO:0000259" key="16">
    <source>
        <dbReference type="PROSITE" id="PS51352"/>
    </source>
</evidence>
<dbReference type="GO" id="GO:0003756">
    <property type="term" value="F:protein disulfide isomerase activity"/>
    <property type="evidence" value="ECO:0007669"/>
    <property type="project" value="UniProtKB-EC"/>
</dbReference>